<evidence type="ECO:0000256" key="1">
    <source>
        <dbReference type="SAM" id="MobiDB-lite"/>
    </source>
</evidence>
<dbReference type="STRING" id="1121439.dsat_0981"/>
<comment type="caution">
    <text evidence="2">The sequence shown here is derived from an EMBL/GenBank/DDBJ whole genome shotgun (WGS) entry which is preliminary data.</text>
</comment>
<dbReference type="PATRIC" id="fig|1121439.3.peg.2352"/>
<organism evidence="2 3">
    <name type="scientific">Alkalidesulfovibrio alkalitolerans DSM 16529</name>
    <dbReference type="NCBI Taxonomy" id="1121439"/>
    <lineage>
        <taxon>Bacteria</taxon>
        <taxon>Pseudomonadati</taxon>
        <taxon>Thermodesulfobacteriota</taxon>
        <taxon>Desulfovibrionia</taxon>
        <taxon>Desulfovibrionales</taxon>
        <taxon>Desulfovibrionaceae</taxon>
        <taxon>Alkalidesulfovibrio</taxon>
    </lineage>
</organism>
<sequence length="107" mass="12514">MEPCALCGRSAATTRHHLVPRAVHRRLKRRNGAQGRDLCATIPLCRPCHATLHQTFDERDLAENYDTLEKILADERIARWRKWLSGKPDGFSPKLRSWKTARRERER</sequence>
<dbReference type="PANTHER" id="PTHR37827">
    <property type="entry name" value="TUDOR DOMAIN-CONTAINING PROTEIN"/>
    <property type="match status" value="1"/>
</dbReference>
<name>S7T2U6_9BACT</name>
<accession>S7T2U6</accession>
<gene>
    <name evidence="2" type="ORF">dsat_0981</name>
</gene>
<keyword evidence="3" id="KW-1185">Reference proteome</keyword>
<dbReference type="Proteomes" id="UP000014975">
    <property type="component" value="Unassembled WGS sequence"/>
</dbReference>
<dbReference type="AlphaFoldDB" id="S7T2U6"/>
<dbReference type="RefSeq" id="WP_020887678.1">
    <property type="nucleotide sequence ID" value="NZ_ATHI01000029.1"/>
</dbReference>
<evidence type="ECO:0000313" key="3">
    <source>
        <dbReference type="Proteomes" id="UP000014975"/>
    </source>
</evidence>
<evidence type="ECO:0000313" key="2">
    <source>
        <dbReference type="EMBL" id="EPR31392.1"/>
    </source>
</evidence>
<proteinExistence type="predicted"/>
<feature type="region of interest" description="Disordered" evidence="1">
    <location>
        <begin position="86"/>
        <end position="107"/>
    </location>
</feature>
<dbReference type="EMBL" id="ATHI01000029">
    <property type="protein sequence ID" value="EPR31392.1"/>
    <property type="molecule type" value="Genomic_DNA"/>
</dbReference>
<dbReference type="PANTHER" id="PTHR37827:SF1">
    <property type="entry name" value="HNH DOMAIN-CONTAINING PROTEIN"/>
    <property type="match status" value="1"/>
</dbReference>
<protein>
    <recommendedName>
        <fullName evidence="4">HNH endonuclease</fullName>
    </recommendedName>
</protein>
<reference evidence="2 3" key="1">
    <citation type="journal article" date="2013" name="Genome Announc.">
        <title>Draft genome sequences for three mercury-methylating, sulfate-reducing bacteria.</title>
        <authorList>
            <person name="Brown S.D."/>
            <person name="Hurt R.A.Jr."/>
            <person name="Gilmour C.C."/>
            <person name="Elias D.A."/>
        </authorList>
    </citation>
    <scope>NUCLEOTIDE SEQUENCE [LARGE SCALE GENOMIC DNA]</scope>
    <source>
        <strain evidence="2 3">DSM 16529</strain>
    </source>
</reference>
<dbReference type="eggNOG" id="COG1403">
    <property type="taxonomic scope" value="Bacteria"/>
</dbReference>
<evidence type="ECO:0008006" key="4">
    <source>
        <dbReference type="Google" id="ProtNLM"/>
    </source>
</evidence>
<dbReference type="OrthoDB" id="7667044at2"/>